<accession>A0A7T5EP37</accession>
<dbReference type="PANTHER" id="PTHR39185:SF1">
    <property type="entry name" value="SWARMING MOTILITY PROTEIN SWRD"/>
    <property type="match status" value="1"/>
</dbReference>
<dbReference type="RefSeq" id="WP_198829644.1">
    <property type="nucleotide sequence ID" value="NZ_CP066308.1"/>
</dbReference>
<dbReference type="EMBL" id="CP066308">
    <property type="protein sequence ID" value="QQE76136.1"/>
    <property type="molecule type" value="Genomic_DNA"/>
</dbReference>
<proteinExistence type="predicted"/>
<keyword evidence="4" id="KW-1185">Reference proteome</keyword>
<evidence type="ECO:0000313" key="4">
    <source>
        <dbReference type="Proteomes" id="UP000677234"/>
    </source>
</evidence>
<dbReference type="Proteomes" id="UP000677234">
    <property type="component" value="Chromosome"/>
</dbReference>
<evidence type="ECO:0000313" key="1">
    <source>
        <dbReference type="EMBL" id="QQE76136.1"/>
    </source>
</evidence>
<keyword evidence="1" id="KW-0966">Cell projection</keyword>
<reference evidence="2" key="2">
    <citation type="submission" date="2021-04" db="EMBL/GenBank/DDBJ databases">
        <title>Brevibacillus composti FJAT-54423, complete genome.</title>
        <authorList>
            <person name="Tang R."/>
        </authorList>
    </citation>
    <scope>NUCLEOTIDE SEQUENCE</scope>
    <source>
        <strain evidence="2">FJAT-54424</strain>
    </source>
</reference>
<dbReference type="InterPro" id="IPR009384">
    <property type="entry name" value="SwrD-like"/>
</dbReference>
<dbReference type="Pfam" id="PF06289">
    <property type="entry name" value="FlbD"/>
    <property type="match status" value="1"/>
</dbReference>
<dbReference type="EMBL" id="CP073708">
    <property type="protein sequence ID" value="QUO43165.1"/>
    <property type="molecule type" value="Genomic_DNA"/>
</dbReference>
<keyword evidence="1" id="KW-0969">Cilium</keyword>
<evidence type="ECO:0000313" key="2">
    <source>
        <dbReference type="EMBL" id="QUO43165.1"/>
    </source>
</evidence>
<reference evidence="1 3" key="1">
    <citation type="submission" date="2020-12" db="EMBL/GenBank/DDBJ databases">
        <title>strain FJAT-54423T represents a novel species of the genus Brevibacillus.</title>
        <authorList>
            <person name="Tang R."/>
        </authorList>
    </citation>
    <scope>NUCLEOTIDE SEQUENCE [LARGE SCALE GENOMIC DNA]</scope>
    <source>
        <strain evidence="1 3">FJAT-54423</strain>
    </source>
</reference>
<keyword evidence="1" id="KW-0282">Flagellum</keyword>
<dbReference type="PANTHER" id="PTHR39185">
    <property type="entry name" value="SWARMING MOTILITY PROTEIN SWRD"/>
    <property type="match status" value="1"/>
</dbReference>
<dbReference type="Proteomes" id="UP000595847">
    <property type="component" value="Chromosome"/>
</dbReference>
<gene>
    <name evidence="1" type="ORF">JD108_09865</name>
    <name evidence="2" type="ORF">KDJ56_09560</name>
</gene>
<dbReference type="AlphaFoldDB" id="A0A7T5EP37"/>
<dbReference type="KEGG" id="bcop:JD108_09865"/>
<name>A0A7T5EP37_9BACL</name>
<protein>
    <submittedName>
        <fullName evidence="1">Flagellar FlbD family protein</fullName>
    </submittedName>
</protein>
<sequence length="74" mass="8483">MIQLTRFNGAQFYLNATHIETVESTPDTVITLLTGKKHIVRETAEEVIARILQFYQQAFPAYTPPRMPDDDSIE</sequence>
<organism evidence="1 3">
    <name type="scientific">Brevibacillus composti</name>
    <dbReference type="NCBI Taxonomy" id="2796470"/>
    <lineage>
        <taxon>Bacteria</taxon>
        <taxon>Bacillati</taxon>
        <taxon>Bacillota</taxon>
        <taxon>Bacilli</taxon>
        <taxon>Bacillales</taxon>
        <taxon>Paenibacillaceae</taxon>
        <taxon>Brevibacillus</taxon>
    </lineage>
</organism>
<evidence type="ECO:0000313" key="3">
    <source>
        <dbReference type="Proteomes" id="UP000595847"/>
    </source>
</evidence>